<dbReference type="VEuPathDB" id="TrichDB:TRFO_12360"/>
<sequence length="725" mass="83764">MMCNSYRPSSEMRQTQLNFTPNIQDKLTNEKKIYGKPFQSILIGPVNNDINIPRKINSPFAVKPNLWSDNINRILDSYFSNSPSAFFPTKDFQILSFYAISKERDEISEYIAQRIIEYAKIYSQTLTNNYQNNNLFHNECSKIVHSIEAFSPLFEFLQQDISFSDIFFSEFHKNLISNTNFLGVFATEISELVINAFETETAIPPEYKYSFLFLEKCDLLCDAFNTTINQNLKNFYIEVLNNYPEQEDFVPLFKKFHIVYQSIPNEATNILKLLSQSFSVNIIKNNNEAFISNVGHIVINDKAGITTFFAVLDPATPITCYTSFVKNILGTGIDVAKMAQLHKFIGKQSTHMRHILERFLKKRLLNHEKEASIALAKIFDDNFRNNIYDEDSITLLSLIQDKSSFESAHSCFFMRRLIDLNISTNGDIQNINNNDINNNLTNNNLNHNSSNNCDRTFANDHLKFYDDNHSRHFQLLIKDGDDSKNLFKEFQKVHQIPSFLTIHTFFWQNWYTSNKPVYKFPVSLTDHLSTFTLYFREKMPKRRLEWRLDASDCELTVFNKSVKCNGVTGTALLALNSGPKDPSEVTETTEIPSEEVFGILSQFTDEKGHNILKKVGDKFAINNESLGTENTTLVLPLRTPEEKVKQKFIPTVLNIMSANAIIDGLIMTTLKREREMTKSQILKKTQELLTFPASKETIKDRINRLERCNFISHDPMNAKLFHYVP</sequence>
<dbReference type="Gene3D" id="1.10.10.10">
    <property type="entry name" value="Winged helix-like DNA-binding domain superfamily/Winged helix DNA-binding domain"/>
    <property type="match status" value="1"/>
</dbReference>
<dbReference type="AlphaFoldDB" id="A0A1J4L630"/>
<evidence type="ECO:0000259" key="2">
    <source>
        <dbReference type="PROSITE" id="PS50069"/>
    </source>
</evidence>
<dbReference type="InterPro" id="IPR036388">
    <property type="entry name" value="WH-like_DNA-bd_sf"/>
</dbReference>
<name>A0A1J4L630_9EUKA</name>
<dbReference type="PROSITE" id="PS50069">
    <property type="entry name" value="CULLIN_2"/>
    <property type="match status" value="1"/>
</dbReference>
<dbReference type="RefSeq" id="XP_068370542.1">
    <property type="nucleotide sequence ID" value="XM_068496588.1"/>
</dbReference>
<dbReference type="OrthoDB" id="27073at2759"/>
<dbReference type="Gene3D" id="3.30.230.130">
    <property type="entry name" value="Cullin, Chain C, Domain 2"/>
    <property type="match status" value="1"/>
</dbReference>
<dbReference type="GeneID" id="94831292"/>
<proteinExistence type="inferred from homology"/>
<organism evidence="3 4">
    <name type="scientific">Tritrichomonas foetus</name>
    <dbReference type="NCBI Taxonomy" id="1144522"/>
    <lineage>
        <taxon>Eukaryota</taxon>
        <taxon>Metamonada</taxon>
        <taxon>Parabasalia</taxon>
        <taxon>Tritrichomonadida</taxon>
        <taxon>Tritrichomonadidae</taxon>
        <taxon>Tritrichomonas</taxon>
    </lineage>
</organism>
<keyword evidence="4" id="KW-1185">Reference proteome</keyword>
<evidence type="ECO:0000256" key="1">
    <source>
        <dbReference type="PROSITE-ProRule" id="PRU00330"/>
    </source>
</evidence>
<evidence type="ECO:0000313" key="4">
    <source>
        <dbReference type="Proteomes" id="UP000179807"/>
    </source>
</evidence>
<comment type="similarity">
    <text evidence="1">Belongs to the cullin family.</text>
</comment>
<protein>
    <recommendedName>
        <fullName evidence="2">Cullin family profile domain-containing protein</fullName>
    </recommendedName>
</protein>
<feature type="domain" description="Cullin family profile" evidence="2">
    <location>
        <begin position="390"/>
        <end position="557"/>
    </location>
</feature>
<dbReference type="Proteomes" id="UP000179807">
    <property type="component" value="Unassembled WGS sequence"/>
</dbReference>
<accession>A0A1J4L630</accession>
<dbReference type="InterPro" id="IPR036317">
    <property type="entry name" value="Cullin_homology_sf"/>
</dbReference>
<reference evidence="3" key="1">
    <citation type="submission" date="2016-10" db="EMBL/GenBank/DDBJ databases">
        <authorList>
            <person name="Benchimol M."/>
            <person name="Almeida L.G."/>
            <person name="Vasconcelos A.T."/>
            <person name="Perreira-Neves A."/>
            <person name="Rosa I.A."/>
            <person name="Tasca T."/>
            <person name="Bogo M.R."/>
            <person name="de Souza W."/>
        </authorList>
    </citation>
    <scope>NUCLEOTIDE SEQUENCE [LARGE SCALE GENOMIC DNA]</scope>
    <source>
        <strain evidence="3">K</strain>
    </source>
</reference>
<dbReference type="EMBL" id="MLAK01000003">
    <property type="protein sequence ID" value="OHT17406.1"/>
    <property type="molecule type" value="Genomic_DNA"/>
</dbReference>
<evidence type="ECO:0000313" key="3">
    <source>
        <dbReference type="EMBL" id="OHT17406.1"/>
    </source>
</evidence>
<dbReference type="InterPro" id="IPR016158">
    <property type="entry name" value="Cullin_homology"/>
</dbReference>
<gene>
    <name evidence="3" type="ORF">TRFO_12360</name>
</gene>
<dbReference type="SUPFAM" id="SSF46785">
    <property type="entry name" value="Winged helix' DNA-binding domain"/>
    <property type="match status" value="1"/>
</dbReference>
<dbReference type="SUPFAM" id="SSF75632">
    <property type="entry name" value="Cullin homology domain"/>
    <property type="match status" value="1"/>
</dbReference>
<dbReference type="InterPro" id="IPR036390">
    <property type="entry name" value="WH_DNA-bd_sf"/>
</dbReference>
<comment type="caution">
    <text evidence="3">The sequence shown here is derived from an EMBL/GenBank/DDBJ whole genome shotgun (WGS) entry which is preliminary data.</text>
</comment>